<evidence type="ECO:0000256" key="9">
    <source>
        <dbReference type="SAM" id="Phobius"/>
    </source>
</evidence>
<keyword evidence="11" id="KW-1185">Reference proteome</keyword>
<sequence length="521" mass="59609">MLQLLALLASVFETTTVTLFVTVFVVTWLWRKSIRIPPGLPPGPGTALPVLGHLHLLEKDPRKKFSEWREKYGDVFSFYRGGQLVVVLNGYQAIRDALVKHGQDFSGRPHSFLVDRVLRGMGLSGSSGNDNKEQRKVSTEILSHLGMGHSYLQVQIMEEVTHYLQAIEDLNGKPADLSELTHVSISNNICSIVFGKRYDYHDPVFKSCIKAMEEVLYDIFFIENFSFIPLREYLPFDPFRSKAILKRVKMIEDNLLLPCIREQREKLRKKLEKDEEKEDSMHYQNFVEGYLNKMSGQHGNGKKTTVNETYLLKTLFDLWAAGTETSATTVLWVIVHLLRHPHVQDRCHQEVDRVIGADRLPSLQDRTDTVYVEATILETLRLSVNVPFSLPHSVTRDVTFRDYVIPKGTMVLPNLESAMHDPDVWTDPLSFRPERFISPDGTLIKPDEHIPFSLGRRMCMGKSLAQTELYLYVASLLQRFRFLPPEGAQPPSQESILGLTANPEPFKVRAIFRREAITKNT</sequence>
<dbReference type="InterPro" id="IPR001128">
    <property type="entry name" value="Cyt_P450"/>
</dbReference>
<keyword evidence="5 7" id="KW-0408">Iron</keyword>
<dbReference type="PROSITE" id="PS00086">
    <property type="entry name" value="CYTOCHROME_P450"/>
    <property type="match status" value="1"/>
</dbReference>
<dbReference type="GO" id="GO:0005737">
    <property type="term" value="C:cytoplasm"/>
    <property type="evidence" value="ECO:0007669"/>
    <property type="project" value="TreeGrafter"/>
</dbReference>
<protein>
    <submittedName>
        <fullName evidence="10">Uncharacterized protein</fullName>
    </submittedName>
</protein>
<evidence type="ECO:0000256" key="8">
    <source>
        <dbReference type="RuleBase" id="RU000461"/>
    </source>
</evidence>
<keyword evidence="9" id="KW-1133">Transmembrane helix</keyword>
<comment type="similarity">
    <text evidence="2 8">Belongs to the cytochrome P450 family.</text>
</comment>
<keyword evidence="9" id="KW-0472">Membrane</keyword>
<keyword evidence="9" id="KW-0812">Transmembrane</keyword>
<dbReference type="InterPro" id="IPR017972">
    <property type="entry name" value="Cyt_P450_CS"/>
</dbReference>
<feature type="binding site" description="axial binding residue" evidence="7">
    <location>
        <position position="459"/>
    </location>
    <ligand>
        <name>heme</name>
        <dbReference type="ChEBI" id="CHEBI:30413"/>
    </ligand>
    <ligandPart>
        <name>Fe</name>
        <dbReference type="ChEBI" id="CHEBI:18248"/>
    </ligandPart>
</feature>
<evidence type="ECO:0000256" key="3">
    <source>
        <dbReference type="ARBA" id="ARBA00022723"/>
    </source>
</evidence>
<evidence type="ECO:0000256" key="7">
    <source>
        <dbReference type="PIRSR" id="PIRSR602401-1"/>
    </source>
</evidence>
<comment type="cofactor">
    <cofactor evidence="1 7">
        <name>heme</name>
        <dbReference type="ChEBI" id="CHEBI:30413"/>
    </cofactor>
</comment>
<dbReference type="Pfam" id="PF00067">
    <property type="entry name" value="p450"/>
    <property type="match status" value="1"/>
</dbReference>
<dbReference type="GO" id="GO:0016712">
    <property type="term" value="F:oxidoreductase activity, acting on paired donors, with incorporation or reduction of molecular oxygen, reduced flavin or flavoprotein as one donor, and incorporation of one atom of oxygen"/>
    <property type="evidence" value="ECO:0007669"/>
    <property type="project" value="TreeGrafter"/>
</dbReference>
<gene>
    <name evidence="10" type="ORF">V1264_021080</name>
</gene>
<accession>A0AAN9BBG3</accession>
<name>A0AAN9BBG3_9CAEN</name>
<dbReference type="InterPro" id="IPR036396">
    <property type="entry name" value="Cyt_P450_sf"/>
</dbReference>
<feature type="transmembrane region" description="Helical" evidence="9">
    <location>
        <begin position="6"/>
        <end position="30"/>
    </location>
</feature>
<comment type="caution">
    <text evidence="10">The sequence shown here is derived from an EMBL/GenBank/DDBJ whole genome shotgun (WGS) entry which is preliminary data.</text>
</comment>
<dbReference type="GO" id="GO:0006082">
    <property type="term" value="P:organic acid metabolic process"/>
    <property type="evidence" value="ECO:0007669"/>
    <property type="project" value="TreeGrafter"/>
</dbReference>
<dbReference type="InterPro" id="IPR050182">
    <property type="entry name" value="Cytochrome_P450_fam2"/>
</dbReference>
<evidence type="ECO:0000256" key="6">
    <source>
        <dbReference type="ARBA" id="ARBA00023033"/>
    </source>
</evidence>
<dbReference type="PRINTS" id="PR00463">
    <property type="entry name" value="EP450I"/>
</dbReference>
<dbReference type="PANTHER" id="PTHR24300:SF403">
    <property type="entry name" value="CYTOCHROME P450 306A1"/>
    <property type="match status" value="1"/>
</dbReference>
<evidence type="ECO:0000313" key="11">
    <source>
        <dbReference type="Proteomes" id="UP001374579"/>
    </source>
</evidence>
<dbReference type="EMBL" id="JBAMIC010000010">
    <property type="protein sequence ID" value="KAK7102926.1"/>
    <property type="molecule type" value="Genomic_DNA"/>
</dbReference>
<dbReference type="Gene3D" id="1.10.630.10">
    <property type="entry name" value="Cytochrome P450"/>
    <property type="match status" value="1"/>
</dbReference>
<dbReference type="PRINTS" id="PR00385">
    <property type="entry name" value="P450"/>
</dbReference>
<keyword evidence="3 7" id="KW-0479">Metal-binding</keyword>
<dbReference type="AlphaFoldDB" id="A0AAN9BBG3"/>
<dbReference type="Proteomes" id="UP001374579">
    <property type="component" value="Unassembled WGS sequence"/>
</dbReference>
<evidence type="ECO:0000256" key="1">
    <source>
        <dbReference type="ARBA" id="ARBA00001971"/>
    </source>
</evidence>
<evidence type="ECO:0000313" key="10">
    <source>
        <dbReference type="EMBL" id="KAK7102926.1"/>
    </source>
</evidence>
<keyword evidence="4 8" id="KW-0560">Oxidoreductase</keyword>
<dbReference type="GO" id="GO:0008395">
    <property type="term" value="F:steroid hydroxylase activity"/>
    <property type="evidence" value="ECO:0007669"/>
    <property type="project" value="TreeGrafter"/>
</dbReference>
<keyword evidence="7 8" id="KW-0349">Heme</keyword>
<dbReference type="PANTHER" id="PTHR24300">
    <property type="entry name" value="CYTOCHROME P450 508A4-RELATED"/>
    <property type="match status" value="1"/>
</dbReference>
<evidence type="ECO:0000256" key="2">
    <source>
        <dbReference type="ARBA" id="ARBA00010617"/>
    </source>
</evidence>
<keyword evidence="6 8" id="KW-0503">Monooxygenase</keyword>
<dbReference type="GO" id="GO:0006805">
    <property type="term" value="P:xenobiotic metabolic process"/>
    <property type="evidence" value="ECO:0007669"/>
    <property type="project" value="TreeGrafter"/>
</dbReference>
<organism evidence="10 11">
    <name type="scientific">Littorina saxatilis</name>
    <dbReference type="NCBI Taxonomy" id="31220"/>
    <lineage>
        <taxon>Eukaryota</taxon>
        <taxon>Metazoa</taxon>
        <taxon>Spiralia</taxon>
        <taxon>Lophotrochozoa</taxon>
        <taxon>Mollusca</taxon>
        <taxon>Gastropoda</taxon>
        <taxon>Caenogastropoda</taxon>
        <taxon>Littorinimorpha</taxon>
        <taxon>Littorinoidea</taxon>
        <taxon>Littorinidae</taxon>
        <taxon>Littorina</taxon>
    </lineage>
</organism>
<dbReference type="InterPro" id="IPR002401">
    <property type="entry name" value="Cyt_P450_E_grp-I"/>
</dbReference>
<proteinExistence type="inferred from homology"/>
<dbReference type="SUPFAM" id="SSF48264">
    <property type="entry name" value="Cytochrome P450"/>
    <property type="match status" value="1"/>
</dbReference>
<dbReference type="GO" id="GO:0020037">
    <property type="term" value="F:heme binding"/>
    <property type="evidence" value="ECO:0007669"/>
    <property type="project" value="InterPro"/>
</dbReference>
<dbReference type="FunFam" id="1.10.630.10:FF:000036">
    <property type="entry name" value="CYtochrome P450 family"/>
    <property type="match status" value="1"/>
</dbReference>
<evidence type="ECO:0000256" key="5">
    <source>
        <dbReference type="ARBA" id="ARBA00023004"/>
    </source>
</evidence>
<reference evidence="10 11" key="1">
    <citation type="submission" date="2024-02" db="EMBL/GenBank/DDBJ databases">
        <title>Chromosome-scale genome assembly of the rough periwinkle Littorina saxatilis.</title>
        <authorList>
            <person name="De Jode A."/>
            <person name="Faria R."/>
            <person name="Formenti G."/>
            <person name="Sims Y."/>
            <person name="Smith T.P."/>
            <person name="Tracey A."/>
            <person name="Wood J.M.D."/>
            <person name="Zagrodzka Z.B."/>
            <person name="Johannesson K."/>
            <person name="Butlin R.K."/>
            <person name="Leder E.H."/>
        </authorList>
    </citation>
    <scope>NUCLEOTIDE SEQUENCE [LARGE SCALE GENOMIC DNA]</scope>
    <source>
        <strain evidence="10">Snail1</strain>
        <tissue evidence="10">Muscle</tissue>
    </source>
</reference>
<evidence type="ECO:0000256" key="4">
    <source>
        <dbReference type="ARBA" id="ARBA00023002"/>
    </source>
</evidence>
<dbReference type="GO" id="GO:0005506">
    <property type="term" value="F:iron ion binding"/>
    <property type="evidence" value="ECO:0007669"/>
    <property type="project" value="InterPro"/>
</dbReference>